<feature type="transmembrane region" description="Helical" evidence="1">
    <location>
        <begin position="16"/>
        <end position="35"/>
    </location>
</feature>
<keyword evidence="1" id="KW-0472">Membrane</keyword>
<keyword evidence="1" id="KW-0812">Transmembrane</keyword>
<dbReference type="EMBL" id="VFPP01000001">
    <property type="protein sequence ID" value="TQM83500.1"/>
    <property type="molecule type" value="Genomic_DNA"/>
</dbReference>
<accession>A0A543JKX6</accession>
<dbReference type="AlphaFoldDB" id="A0A543JKX6"/>
<proteinExistence type="predicted"/>
<protein>
    <submittedName>
        <fullName evidence="2">Uncharacterized protein</fullName>
    </submittedName>
</protein>
<organism evidence="2 3">
    <name type="scientific">Saccharothrix saharensis</name>
    <dbReference type="NCBI Taxonomy" id="571190"/>
    <lineage>
        <taxon>Bacteria</taxon>
        <taxon>Bacillati</taxon>
        <taxon>Actinomycetota</taxon>
        <taxon>Actinomycetes</taxon>
        <taxon>Pseudonocardiales</taxon>
        <taxon>Pseudonocardiaceae</taxon>
        <taxon>Saccharothrix</taxon>
    </lineage>
</organism>
<evidence type="ECO:0000256" key="1">
    <source>
        <dbReference type="SAM" id="Phobius"/>
    </source>
</evidence>
<name>A0A543JKX6_9PSEU</name>
<evidence type="ECO:0000313" key="3">
    <source>
        <dbReference type="Proteomes" id="UP000316628"/>
    </source>
</evidence>
<dbReference type="Proteomes" id="UP000316628">
    <property type="component" value="Unassembled WGS sequence"/>
</dbReference>
<keyword evidence="1" id="KW-1133">Transmembrane helix</keyword>
<sequence>MSVVTVGDMVKTCENLRLTVACVVVAIALGVALTLG</sequence>
<gene>
    <name evidence="2" type="ORF">FHX81_5926</name>
</gene>
<evidence type="ECO:0000313" key="2">
    <source>
        <dbReference type="EMBL" id="TQM83500.1"/>
    </source>
</evidence>
<comment type="caution">
    <text evidence="2">The sequence shown here is derived from an EMBL/GenBank/DDBJ whole genome shotgun (WGS) entry which is preliminary data.</text>
</comment>
<reference evidence="2 3" key="1">
    <citation type="submission" date="2019-06" db="EMBL/GenBank/DDBJ databases">
        <title>Sequencing the genomes of 1000 actinobacteria strains.</title>
        <authorList>
            <person name="Klenk H.-P."/>
        </authorList>
    </citation>
    <scope>NUCLEOTIDE SEQUENCE [LARGE SCALE GENOMIC DNA]</scope>
    <source>
        <strain evidence="2 3">DSM 45456</strain>
    </source>
</reference>
<keyword evidence="3" id="KW-1185">Reference proteome</keyword>